<protein>
    <submittedName>
        <fullName evidence="2">Uncharacterized protein</fullName>
    </submittedName>
</protein>
<feature type="compositionally biased region" description="Low complexity" evidence="1">
    <location>
        <begin position="228"/>
        <end position="238"/>
    </location>
</feature>
<feature type="compositionally biased region" description="Acidic residues" evidence="1">
    <location>
        <begin position="242"/>
        <end position="258"/>
    </location>
</feature>
<feature type="region of interest" description="Disordered" evidence="1">
    <location>
        <begin position="451"/>
        <end position="473"/>
    </location>
</feature>
<dbReference type="AlphaFoldDB" id="A0A2G2VQS9"/>
<feature type="region of interest" description="Disordered" evidence="1">
    <location>
        <begin position="119"/>
        <end position="267"/>
    </location>
</feature>
<accession>A0A2G2VQS9</accession>
<proteinExistence type="predicted"/>
<comment type="caution">
    <text evidence="2">The sequence shown here is derived from an EMBL/GenBank/DDBJ whole genome shotgun (WGS) entry which is preliminary data.</text>
</comment>
<dbReference type="STRING" id="33114.A0A2G2VQS9"/>
<feature type="region of interest" description="Disordered" evidence="1">
    <location>
        <begin position="346"/>
        <end position="398"/>
    </location>
</feature>
<sequence>MLYKVPICSSSLYGLRQSSLIQCKKLIFEGLDRNYNSRFHAFDVGKECSYEKVCSFKENEGGSRRGRRYRCLVYEEGGEESDVFSEFDEAEVMLSLLSEDVDEELFGVKERNRRSYKRIDAEKRKNGGGMNCEDKRREEERASLLRRGSRRTNREEEKVSLLRESHRNGAREEEEVGTLRRENRGTRHTEEERASLLSENHDERTREEGRESFSRREEHRQQLRKDGSSCSSYYSASSTNDLDYDSETQVEDEHFEEESLGKHGGYLRSESVAVEERDRNYTAKQGVISRKDDSAMGLYSATTGDWRKKSEKRLTDISVEEIASRKESMQRYDDAKQESASITKFEGKTAGQHGQAAQSNTNIKYKQFVDTSESQDLRSKTDYSTTKSYHETEETSEEALRQIQQAREEYSKKIGSIIREDEYRRRYRRLSQESNIQKNDIRTESAIQGVSDTELNSGRRCQTSTTTLVRSLS</sequence>
<reference evidence="2 3" key="1">
    <citation type="journal article" date="2017" name="Genome Biol.">
        <title>New reference genome sequences of hot pepper reveal the massive evolution of plant disease-resistance genes by retroduplication.</title>
        <authorList>
            <person name="Kim S."/>
            <person name="Park J."/>
            <person name="Yeom S.I."/>
            <person name="Kim Y.M."/>
            <person name="Seo E."/>
            <person name="Kim K.T."/>
            <person name="Kim M.S."/>
            <person name="Lee J.M."/>
            <person name="Cheong K."/>
            <person name="Shin H.S."/>
            <person name="Kim S.B."/>
            <person name="Han K."/>
            <person name="Lee J."/>
            <person name="Park M."/>
            <person name="Lee H.A."/>
            <person name="Lee H.Y."/>
            <person name="Lee Y."/>
            <person name="Oh S."/>
            <person name="Lee J.H."/>
            <person name="Choi E."/>
            <person name="Choi E."/>
            <person name="Lee S.E."/>
            <person name="Jeon J."/>
            <person name="Kim H."/>
            <person name="Choi G."/>
            <person name="Song H."/>
            <person name="Lee J."/>
            <person name="Lee S.C."/>
            <person name="Kwon J.K."/>
            <person name="Lee H.Y."/>
            <person name="Koo N."/>
            <person name="Hong Y."/>
            <person name="Kim R.W."/>
            <person name="Kang W.H."/>
            <person name="Huh J.H."/>
            <person name="Kang B.C."/>
            <person name="Yang T.J."/>
            <person name="Lee Y.H."/>
            <person name="Bennetzen J.L."/>
            <person name="Choi D."/>
        </authorList>
    </citation>
    <scope>NUCLEOTIDE SEQUENCE [LARGE SCALE GENOMIC DNA]</scope>
    <source>
        <strain evidence="3">cv. PBC81</strain>
    </source>
</reference>
<reference evidence="3" key="2">
    <citation type="journal article" date="2017" name="J. Anim. Genet.">
        <title>Multiple reference genome sequences of hot pepper reveal the massive evolution of plant disease resistance genes by retroduplication.</title>
        <authorList>
            <person name="Kim S."/>
            <person name="Park J."/>
            <person name="Yeom S.-I."/>
            <person name="Kim Y.-M."/>
            <person name="Seo E."/>
            <person name="Kim K.-T."/>
            <person name="Kim M.-S."/>
            <person name="Lee J.M."/>
            <person name="Cheong K."/>
            <person name="Shin H.-S."/>
            <person name="Kim S.-B."/>
            <person name="Han K."/>
            <person name="Lee J."/>
            <person name="Park M."/>
            <person name="Lee H.-A."/>
            <person name="Lee H.-Y."/>
            <person name="Lee Y."/>
            <person name="Oh S."/>
            <person name="Lee J.H."/>
            <person name="Choi E."/>
            <person name="Choi E."/>
            <person name="Lee S.E."/>
            <person name="Jeon J."/>
            <person name="Kim H."/>
            <person name="Choi G."/>
            <person name="Song H."/>
            <person name="Lee J."/>
            <person name="Lee S.-C."/>
            <person name="Kwon J.-K."/>
            <person name="Lee H.-Y."/>
            <person name="Koo N."/>
            <person name="Hong Y."/>
            <person name="Kim R.W."/>
            <person name="Kang W.-H."/>
            <person name="Huh J.H."/>
            <person name="Kang B.-C."/>
            <person name="Yang T.-J."/>
            <person name="Lee Y.-H."/>
            <person name="Bennetzen J.L."/>
            <person name="Choi D."/>
        </authorList>
    </citation>
    <scope>NUCLEOTIDE SEQUENCE [LARGE SCALE GENOMIC DNA]</scope>
    <source>
        <strain evidence="3">cv. PBC81</strain>
    </source>
</reference>
<keyword evidence="3" id="KW-1185">Reference proteome</keyword>
<feature type="compositionally biased region" description="Basic and acidic residues" evidence="1">
    <location>
        <begin position="132"/>
        <end position="143"/>
    </location>
</feature>
<name>A0A2G2VQS9_CAPBA</name>
<organism evidence="2 3">
    <name type="scientific">Capsicum baccatum</name>
    <name type="common">Peruvian pepper</name>
    <dbReference type="NCBI Taxonomy" id="33114"/>
    <lineage>
        <taxon>Eukaryota</taxon>
        <taxon>Viridiplantae</taxon>
        <taxon>Streptophyta</taxon>
        <taxon>Embryophyta</taxon>
        <taxon>Tracheophyta</taxon>
        <taxon>Spermatophyta</taxon>
        <taxon>Magnoliopsida</taxon>
        <taxon>eudicotyledons</taxon>
        <taxon>Gunneridae</taxon>
        <taxon>Pentapetalae</taxon>
        <taxon>asterids</taxon>
        <taxon>lamiids</taxon>
        <taxon>Solanales</taxon>
        <taxon>Solanaceae</taxon>
        <taxon>Solanoideae</taxon>
        <taxon>Capsiceae</taxon>
        <taxon>Capsicum</taxon>
    </lineage>
</organism>
<evidence type="ECO:0000313" key="2">
    <source>
        <dbReference type="EMBL" id="PHT35337.1"/>
    </source>
</evidence>
<evidence type="ECO:0000313" key="3">
    <source>
        <dbReference type="Proteomes" id="UP000224567"/>
    </source>
</evidence>
<gene>
    <name evidence="2" type="ORF">CQW23_27137</name>
</gene>
<dbReference type="Proteomes" id="UP000224567">
    <property type="component" value="Unassembled WGS sequence"/>
</dbReference>
<feature type="compositionally biased region" description="Polar residues" evidence="1">
    <location>
        <begin position="355"/>
        <end position="374"/>
    </location>
</feature>
<dbReference type="EMBL" id="MLFT02000011">
    <property type="protein sequence ID" value="PHT35337.1"/>
    <property type="molecule type" value="Genomic_DNA"/>
</dbReference>
<dbReference type="OrthoDB" id="408702at2759"/>
<evidence type="ECO:0000256" key="1">
    <source>
        <dbReference type="SAM" id="MobiDB-lite"/>
    </source>
</evidence>
<feature type="compositionally biased region" description="Basic and acidic residues" evidence="1">
    <location>
        <begin position="152"/>
        <end position="227"/>
    </location>
</feature>